<protein>
    <submittedName>
        <fullName evidence="2">Uncharacterized protein</fullName>
    </submittedName>
</protein>
<evidence type="ECO:0000313" key="3">
    <source>
        <dbReference type="Proteomes" id="UP000429229"/>
    </source>
</evidence>
<organism evidence="2 3">
    <name type="scientific">Alteriqipengyuania halimionae</name>
    <dbReference type="NCBI Taxonomy" id="1926630"/>
    <lineage>
        <taxon>Bacteria</taxon>
        <taxon>Pseudomonadati</taxon>
        <taxon>Pseudomonadota</taxon>
        <taxon>Alphaproteobacteria</taxon>
        <taxon>Sphingomonadales</taxon>
        <taxon>Erythrobacteraceae</taxon>
        <taxon>Alteriqipengyuania</taxon>
    </lineage>
</organism>
<feature type="transmembrane region" description="Helical" evidence="1">
    <location>
        <begin position="35"/>
        <end position="53"/>
    </location>
</feature>
<gene>
    <name evidence="2" type="ORF">GRI68_04810</name>
</gene>
<sequence>MTGTAWTALSVVSILGWLILVLPGLSGRGLTLPKAAIMALTWVAIFGAAYLLFTGMGA</sequence>
<keyword evidence="3" id="KW-1185">Reference proteome</keyword>
<keyword evidence="1" id="KW-0472">Membrane</keyword>
<feature type="transmembrane region" description="Helical" evidence="1">
    <location>
        <begin position="6"/>
        <end position="23"/>
    </location>
</feature>
<keyword evidence="1" id="KW-1133">Transmembrane helix</keyword>
<dbReference type="EMBL" id="WTYR01000001">
    <property type="protein sequence ID" value="MXP09492.1"/>
    <property type="molecule type" value="Genomic_DNA"/>
</dbReference>
<dbReference type="OrthoDB" id="7392065at2"/>
<evidence type="ECO:0000256" key="1">
    <source>
        <dbReference type="SAM" id="Phobius"/>
    </source>
</evidence>
<dbReference type="RefSeq" id="WP_160616182.1">
    <property type="nucleotide sequence ID" value="NZ_WTYR01000001.1"/>
</dbReference>
<dbReference type="Proteomes" id="UP000429229">
    <property type="component" value="Unassembled WGS sequence"/>
</dbReference>
<evidence type="ECO:0000313" key="2">
    <source>
        <dbReference type="EMBL" id="MXP09492.1"/>
    </source>
</evidence>
<name>A0A6I4U4X5_9SPHN</name>
<dbReference type="AlphaFoldDB" id="A0A6I4U4X5"/>
<keyword evidence="1" id="KW-0812">Transmembrane</keyword>
<comment type="caution">
    <text evidence="2">The sequence shown here is derived from an EMBL/GenBank/DDBJ whole genome shotgun (WGS) entry which is preliminary data.</text>
</comment>
<proteinExistence type="predicted"/>
<accession>A0A6I4U4X5</accession>
<reference evidence="2 3" key="1">
    <citation type="submission" date="2019-12" db="EMBL/GenBank/DDBJ databases">
        <title>Genomic-based taxomic classification of the family Erythrobacteraceae.</title>
        <authorList>
            <person name="Xu L."/>
        </authorList>
    </citation>
    <scope>NUCLEOTIDE SEQUENCE [LARGE SCALE GENOMIC DNA]</scope>
    <source>
        <strain evidence="2 3">LMG 29519</strain>
    </source>
</reference>